<dbReference type="InterPro" id="IPR055170">
    <property type="entry name" value="GFO_IDH_MocA-like_dom"/>
</dbReference>
<dbReference type="GO" id="GO:0000166">
    <property type="term" value="F:nucleotide binding"/>
    <property type="evidence" value="ECO:0007669"/>
    <property type="project" value="InterPro"/>
</dbReference>
<protein>
    <submittedName>
        <fullName evidence="4">Oxidoreductase</fullName>
    </submittedName>
</protein>
<proteinExistence type="predicted"/>
<dbReference type="Gene3D" id="3.30.360.10">
    <property type="entry name" value="Dihydrodipicolinate Reductase, domain 2"/>
    <property type="match status" value="1"/>
</dbReference>
<feature type="domain" description="GFO/IDH/MocA-like oxidoreductase" evidence="3">
    <location>
        <begin position="129"/>
        <end position="263"/>
    </location>
</feature>
<keyword evidence="5" id="KW-1185">Reference proteome</keyword>
<dbReference type="Pfam" id="PF22725">
    <property type="entry name" value="GFO_IDH_MocA_C3"/>
    <property type="match status" value="1"/>
</dbReference>
<dbReference type="InterPro" id="IPR050463">
    <property type="entry name" value="Gfo/Idh/MocA_oxidrdct_glycsds"/>
</dbReference>
<keyword evidence="1" id="KW-0560">Oxidoreductase</keyword>
<dbReference type="PANTHER" id="PTHR43818">
    <property type="entry name" value="BCDNA.GH03377"/>
    <property type="match status" value="1"/>
</dbReference>
<reference evidence="5" key="1">
    <citation type="submission" date="2018-05" db="EMBL/GenBank/DDBJ databases">
        <authorList>
            <person name="Du Z."/>
            <person name="Wang X."/>
        </authorList>
    </citation>
    <scope>NUCLEOTIDE SEQUENCE [LARGE SCALE GENOMIC DNA]</scope>
    <source>
        <strain evidence="5">WDS4C29</strain>
    </source>
</reference>
<sequence>MTTLGIGIMGCGNISAAYLRLAPLFNGIEVRAVADLNAEAAVARAEEFGVRAETPDGLLSAADIDIIVNLTIPAAHFEVSKAALEAGKHVYSEKPFVLSLEEGQALLALAEEKGLRVGSAPDTFLGGAHQAARAKLDSGDIGTVVGGTCHVMSHGMEAWHPNPDFFFQPGGGPVLDLGPYYVSNLVQLIGPVKTLTAMSSAGFKSRTIGNGPREGEEIPVNTPTNIHAILEFASGAIVTMGTSWDVWAHRHPNMELYGTGGSLYVPDPNFFGGTVEAVMPGKDPQTVSDNAHPFGVPNQDGRANYRVSGLADMAQAIDAGRDHRCNGELALHVIEVLTGILKAGETGQRIEMQTTCDRPEALAPDQAAALLQTT</sequence>
<evidence type="ECO:0000259" key="2">
    <source>
        <dbReference type="Pfam" id="PF01408"/>
    </source>
</evidence>
<accession>A0A2V1P7D4</accession>
<organism evidence="4 5">
    <name type="scientific">Salibaculum griseiflavum</name>
    <dbReference type="NCBI Taxonomy" id="1914409"/>
    <lineage>
        <taxon>Bacteria</taxon>
        <taxon>Pseudomonadati</taxon>
        <taxon>Pseudomonadota</taxon>
        <taxon>Alphaproteobacteria</taxon>
        <taxon>Rhodobacterales</taxon>
        <taxon>Roseobacteraceae</taxon>
        <taxon>Salibaculum</taxon>
    </lineage>
</organism>
<dbReference type="Proteomes" id="UP000245293">
    <property type="component" value="Unassembled WGS sequence"/>
</dbReference>
<evidence type="ECO:0000259" key="3">
    <source>
        <dbReference type="Pfam" id="PF22725"/>
    </source>
</evidence>
<dbReference type="OrthoDB" id="9776544at2"/>
<dbReference type="RefSeq" id="WP_109385355.1">
    <property type="nucleotide sequence ID" value="NZ_QETF01000001.1"/>
</dbReference>
<dbReference type="Gene3D" id="3.40.50.720">
    <property type="entry name" value="NAD(P)-binding Rossmann-like Domain"/>
    <property type="match status" value="1"/>
</dbReference>
<name>A0A2V1P7D4_9RHOB</name>
<dbReference type="GO" id="GO:0016491">
    <property type="term" value="F:oxidoreductase activity"/>
    <property type="evidence" value="ECO:0007669"/>
    <property type="project" value="UniProtKB-KW"/>
</dbReference>
<evidence type="ECO:0000313" key="4">
    <source>
        <dbReference type="EMBL" id="PWG18375.1"/>
    </source>
</evidence>
<dbReference type="SUPFAM" id="SSF51735">
    <property type="entry name" value="NAD(P)-binding Rossmann-fold domains"/>
    <property type="match status" value="1"/>
</dbReference>
<feature type="domain" description="Gfo/Idh/MocA-like oxidoreductase N-terminal" evidence="2">
    <location>
        <begin position="5"/>
        <end position="118"/>
    </location>
</feature>
<dbReference type="InterPro" id="IPR036291">
    <property type="entry name" value="NAD(P)-bd_dom_sf"/>
</dbReference>
<dbReference type="PANTHER" id="PTHR43818:SF11">
    <property type="entry name" value="BCDNA.GH03377"/>
    <property type="match status" value="1"/>
</dbReference>
<dbReference type="InterPro" id="IPR000683">
    <property type="entry name" value="Gfo/Idh/MocA-like_OxRdtase_N"/>
</dbReference>
<gene>
    <name evidence="4" type="ORF">DFK10_00125</name>
</gene>
<comment type="caution">
    <text evidence="4">The sequence shown here is derived from an EMBL/GenBank/DDBJ whole genome shotgun (WGS) entry which is preliminary data.</text>
</comment>
<evidence type="ECO:0000256" key="1">
    <source>
        <dbReference type="ARBA" id="ARBA00023002"/>
    </source>
</evidence>
<dbReference type="Pfam" id="PF01408">
    <property type="entry name" value="GFO_IDH_MocA"/>
    <property type="match status" value="1"/>
</dbReference>
<evidence type="ECO:0000313" key="5">
    <source>
        <dbReference type="Proteomes" id="UP000245293"/>
    </source>
</evidence>
<dbReference type="AlphaFoldDB" id="A0A2V1P7D4"/>
<dbReference type="EMBL" id="QETF01000001">
    <property type="protein sequence ID" value="PWG18375.1"/>
    <property type="molecule type" value="Genomic_DNA"/>
</dbReference>
<dbReference type="SUPFAM" id="SSF55347">
    <property type="entry name" value="Glyceraldehyde-3-phosphate dehydrogenase-like, C-terminal domain"/>
    <property type="match status" value="1"/>
</dbReference>